<dbReference type="PROSITE" id="PS50865">
    <property type="entry name" value="ZF_MYND_2"/>
    <property type="match status" value="1"/>
</dbReference>
<keyword evidence="7" id="KW-1185">Reference proteome</keyword>
<dbReference type="Pfam" id="PF01753">
    <property type="entry name" value="zf-MYND"/>
    <property type="match status" value="1"/>
</dbReference>
<organism evidence="6 7">
    <name type="scientific">Armillaria tabescens</name>
    <name type="common">Ringless honey mushroom</name>
    <name type="synonym">Agaricus tabescens</name>
    <dbReference type="NCBI Taxonomy" id="1929756"/>
    <lineage>
        <taxon>Eukaryota</taxon>
        <taxon>Fungi</taxon>
        <taxon>Dikarya</taxon>
        <taxon>Basidiomycota</taxon>
        <taxon>Agaricomycotina</taxon>
        <taxon>Agaricomycetes</taxon>
        <taxon>Agaricomycetidae</taxon>
        <taxon>Agaricales</taxon>
        <taxon>Marasmiineae</taxon>
        <taxon>Physalacriaceae</taxon>
        <taxon>Desarmillaria</taxon>
    </lineage>
</organism>
<feature type="domain" description="MYND-type" evidence="5">
    <location>
        <begin position="252"/>
        <end position="292"/>
    </location>
</feature>
<keyword evidence="1" id="KW-0479">Metal-binding</keyword>
<keyword evidence="3" id="KW-0862">Zinc</keyword>
<evidence type="ECO:0000313" key="6">
    <source>
        <dbReference type="EMBL" id="KAK0444603.1"/>
    </source>
</evidence>
<dbReference type="AlphaFoldDB" id="A0AA39MSH7"/>
<gene>
    <name evidence="6" type="ORF">EV420DRAFT_993481</name>
</gene>
<evidence type="ECO:0000256" key="4">
    <source>
        <dbReference type="PROSITE-ProRule" id="PRU00134"/>
    </source>
</evidence>
<dbReference type="EMBL" id="JAUEPS010000053">
    <property type="protein sequence ID" value="KAK0444603.1"/>
    <property type="molecule type" value="Genomic_DNA"/>
</dbReference>
<dbReference type="GO" id="GO:0008270">
    <property type="term" value="F:zinc ion binding"/>
    <property type="evidence" value="ECO:0007669"/>
    <property type="project" value="UniProtKB-KW"/>
</dbReference>
<keyword evidence="2 4" id="KW-0863">Zinc-finger</keyword>
<dbReference type="GeneID" id="85367824"/>
<evidence type="ECO:0000256" key="3">
    <source>
        <dbReference type="ARBA" id="ARBA00022833"/>
    </source>
</evidence>
<accession>A0AA39MSH7</accession>
<name>A0AA39MSH7_ARMTA</name>
<evidence type="ECO:0000256" key="1">
    <source>
        <dbReference type="ARBA" id="ARBA00022723"/>
    </source>
</evidence>
<proteinExistence type="predicted"/>
<dbReference type="InterPro" id="IPR002893">
    <property type="entry name" value="Znf_MYND"/>
</dbReference>
<evidence type="ECO:0000313" key="7">
    <source>
        <dbReference type="Proteomes" id="UP001175211"/>
    </source>
</evidence>
<protein>
    <recommendedName>
        <fullName evidence="5">MYND-type domain-containing protein</fullName>
    </recommendedName>
</protein>
<evidence type="ECO:0000259" key="5">
    <source>
        <dbReference type="PROSITE" id="PS50865"/>
    </source>
</evidence>
<dbReference type="Proteomes" id="UP001175211">
    <property type="component" value="Unassembled WGS sequence"/>
</dbReference>
<evidence type="ECO:0000256" key="2">
    <source>
        <dbReference type="ARBA" id="ARBA00022771"/>
    </source>
</evidence>
<dbReference type="RefSeq" id="XP_060325173.1">
    <property type="nucleotide sequence ID" value="XM_060484276.1"/>
</dbReference>
<dbReference type="Gene3D" id="6.10.140.2220">
    <property type="match status" value="1"/>
</dbReference>
<reference evidence="6" key="1">
    <citation type="submission" date="2023-06" db="EMBL/GenBank/DDBJ databases">
        <authorList>
            <consortium name="Lawrence Berkeley National Laboratory"/>
            <person name="Ahrendt S."/>
            <person name="Sahu N."/>
            <person name="Indic B."/>
            <person name="Wong-Bajracharya J."/>
            <person name="Merenyi Z."/>
            <person name="Ke H.-M."/>
            <person name="Monk M."/>
            <person name="Kocsube S."/>
            <person name="Drula E."/>
            <person name="Lipzen A."/>
            <person name="Balint B."/>
            <person name="Henrissat B."/>
            <person name="Andreopoulos B."/>
            <person name="Martin F.M."/>
            <person name="Harder C.B."/>
            <person name="Rigling D."/>
            <person name="Ford K.L."/>
            <person name="Foster G.D."/>
            <person name="Pangilinan J."/>
            <person name="Papanicolaou A."/>
            <person name="Barry K."/>
            <person name="LaButti K."/>
            <person name="Viragh M."/>
            <person name="Koriabine M."/>
            <person name="Yan M."/>
            <person name="Riley R."/>
            <person name="Champramary S."/>
            <person name="Plett K.L."/>
            <person name="Tsai I.J."/>
            <person name="Slot J."/>
            <person name="Sipos G."/>
            <person name="Plett J."/>
            <person name="Nagy L.G."/>
            <person name="Grigoriev I.V."/>
        </authorList>
    </citation>
    <scope>NUCLEOTIDE SEQUENCE</scope>
    <source>
        <strain evidence="6">CCBAS 213</strain>
    </source>
</reference>
<comment type="caution">
    <text evidence="6">The sequence shown here is derived from an EMBL/GenBank/DDBJ whole genome shotgun (WGS) entry which is preliminary data.</text>
</comment>
<dbReference type="SUPFAM" id="SSF144232">
    <property type="entry name" value="HIT/MYND zinc finger-like"/>
    <property type="match status" value="1"/>
</dbReference>
<sequence>MLIASQLYLKVIQSHHPNLRRLRFRLEVLLVQYHEEEDVNERPLTDFYSLTNTSHDTIMDCFRRTIALIQDSTITFEDRLHIHSFVLIVTRSSPNYGRIFLANRALYWLCTSMAYLPDLLAADPYKYGKQALSVGLKYLANQFHLSGPEYISEALDADILNTVLQLDRLFPWLSDVFVCILDALHSRLIFRGVERRARKALNKIEKHSLDADLKPGATRDAWLTMKSCAQHVHAYKNYYHSANYDNELQCNNSQCPNDSVGKHPKRCPSCWITLYCSRSCQKVDWKGHREECHKWAQQRKDGTPGPVGKHDYFFIRRYVIEELKANGRHIRDLKREYLKTHPDIPIRRLVIDCDYYDLSWTFRIISPKDTEERVAGVMPPELFDRSDRGKSQLVRLAVPWKGGPENMVVHVFYTPHYPSDEHLLIRGL</sequence>